<evidence type="ECO:0008006" key="4">
    <source>
        <dbReference type="Google" id="ProtNLM"/>
    </source>
</evidence>
<sequence length="386" mass="47094">MNCLTNNEDYPFDNNQLLSFCYVVYYKLYFYNRDFNFILQITAFLAFIIQTLNYQYKSLAEQGYKVFERDKCYKIEQRQWIGRYRDQLKNLNVLHGIQVIGQERQLWPNSRNDQIFMKKMMEFWCVDFHLNRSKWNLDMIIWFEWDRELKINRNEQQFQEISSIIFLYQVRLLTCVGLVTQYDSKISKFNLKKIILVLQRILAKIQEHLKHEQEKKKTNEYFFSRKGTYQLQYQLKIAFFSNPKYQNISKYLTIFSRIFFLFLRRFSKFLISKIFFSNPQHTNLNLQKGDLNLKIKIFLRAKIKLNQVSLLNELSEQSLQIPSQNSSFYITQWLTLLHKIKLTDGLSEPIKHFKHLNTFMIRLGKIIVPKGIQFSKRRYWILFEKR</sequence>
<gene>
    <name evidence="2" type="ORF">PPENT_87.1.T1110163</name>
</gene>
<dbReference type="AlphaFoldDB" id="A0A8S1X5Q7"/>
<protein>
    <recommendedName>
        <fullName evidence="4">Transmembrane protein</fullName>
    </recommendedName>
</protein>
<dbReference type="Proteomes" id="UP000689195">
    <property type="component" value="Unassembled WGS sequence"/>
</dbReference>
<reference evidence="2" key="1">
    <citation type="submission" date="2021-01" db="EMBL/GenBank/DDBJ databases">
        <authorList>
            <consortium name="Genoscope - CEA"/>
            <person name="William W."/>
        </authorList>
    </citation>
    <scope>NUCLEOTIDE SEQUENCE</scope>
</reference>
<feature type="transmembrane region" description="Helical" evidence="1">
    <location>
        <begin position="37"/>
        <end position="56"/>
    </location>
</feature>
<keyword evidence="1" id="KW-0472">Membrane</keyword>
<proteinExistence type="predicted"/>
<keyword evidence="3" id="KW-1185">Reference proteome</keyword>
<keyword evidence="1" id="KW-1133">Transmembrane helix</keyword>
<evidence type="ECO:0000256" key="1">
    <source>
        <dbReference type="SAM" id="Phobius"/>
    </source>
</evidence>
<dbReference type="EMBL" id="CAJJDO010000111">
    <property type="protein sequence ID" value="CAD8196165.1"/>
    <property type="molecule type" value="Genomic_DNA"/>
</dbReference>
<evidence type="ECO:0000313" key="2">
    <source>
        <dbReference type="EMBL" id="CAD8196165.1"/>
    </source>
</evidence>
<accession>A0A8S1X5Q7</accession>
<evidence type="ECO:0000313" key="3">
    <source>
        <dbReference type="Proteomes" id="UP000689195"/>
    </source>
</evidence>
<organism evidence="2 3">
    <name type="scientific">Paramecium pentaurelia</name>
    <dbReference type="NCBI Taxonomy" id="43138"/>
    <lineage>
        <taxon>Eukaryota</taxon>
        <taxon>Sar</taxon>
        <taxon>Alveolata</taxon>
        <taxon>Ciliophora</taxon>
        <taxon>Intramacronucleata</taxon>
        <taxon>Oligohymenophorea</taxon>
        <taxon>Peniculida</taxon>
        <taxon>Parameciidae</taxon>
        <taxon>Paramecium</taxon>
    </lineage>
</organism>
<comment type="caution">
    <text evidence="2">The sequence shown here is derived from an EMBL/GenBank/DDBJ whole genome shotgun (WGS) entry which is preliminary data.</text>
</comment>
<keyword evidence="1" id="KW-0812">Transmembrane</keyword>
<name>A0A8S1X5Q7_9CILI</name>